<evidence type="ECO:0000256" key="1">
    <source>
        <dbReference type="SAM" id="MobiDB-lite"/>
    </source>
</evidence>
<keyword evidence="2" id="KW-1133">Transmembrane helix</keyword>
<dbReference type="Gene3D" id="2.160.20.20">
    <property type="match status" value="1"/>
</dbReference>
<dbReference type="PANTHER" id="PTHR11319">
    <property type="entry name" value="G PROTEIN-COUPLED RECEPTOR-RELATED"/>
    <property type="match status" value="1"/>
</dbReference>
<sequence>MVKTRAAASSLDDDTQVLYAKLSVDNKNAHGISQRKQSASGAGLYTAHSPPQYMKGELNMKWSSPSHDFALTKLIGKEGFQRSDHDNSTTAWPPLKGRGTNRGNSSSKRSEGRALGEDDYSEGCTDVADWMDTDGSPCVQYEAAAWCTQSGGFGPSWGSEWGAFEEYAFQGHDASTACCACGGGNREGGEPNSVVDNCSDYPSWFDTDGFDCRTYEDNEYCTRTGEFGPGWLPDQYGPFSVYATNSVDATAACCACGGGNKWFPPPAPISSPPHPPAPPLQLAGSSLTISDPIYGPAYLDAAIAAPAIQTVRLEAAMHLPSPLQPISRKLLIAGSCTSDGGCVVDAAGQFRVFVVTHGGELELRGLILLRGSSSLGASAEHRLGGGLYVEGNGVARLRNCTIEACTAEKGGGIFVGAPSEEEQCLYSQSCTQGAAPTLDLEDCWISGNVGVEGGGIHVSGGTFVSVSNSVLSDNRSPNGKGGALQARGQLTTVNLDRVAVSDNSADEGKGGGIYTYLATVTMHNSVISNNKASSGGGLCSIASEVVIDNVSTVVHNSGTEYGAGVYSDMGAVSIHHGSAVDSNCAGDQGGGVYLEYGRLDVHGASSVSHNSVQAYGGGVFVLSGNVVFANSTLSHNVAGEVGGGALASGSCSITIRDMSVVANNTAVEQSGGGLQVEIDSHLRIDHSTVKGCSSATYGAAIMVMDDSRFTMTNRSVVAHSISGLGGGIAIISSTAEISRSTVLGNYARASGGGIYILNAEAVITEAVIMNNTAEVEGGGVFLQQSSATLSRSHVDGNVAFSGGGLLALYSTAAVSNQSVFARNKATSDGGGIAQRPSTVQHGGGVLEVRDSTIHGNVAAQGGGLHGSQLSLHNSSVVANRALLSGAGLCLVYSNHTFRLFTGSPVNLQLHNVTLEGNVAGEQNRGGGLYLGDAGGLAPPVVDLRRLRFVDNRAYMGPNIFWEGLHYSAGSIACLGCTSAPDHSPPRVVNPLLASTAVAGILLQDINKDGHLVPEERVTSIQVSSKAPVPFQLKDPLIYGMVDIYGGLTAFTTSPDECERTVGVSVAPAYADQAVVRGQTLVEMAGFSQADAPLSEDPGAGGVPLGLFSELRIDGAQGTLLQVQFTVSSNLGAGNLTVHVAPCKVGDVYNTDNKVCSVCPPGTLSLSSDYAGAKCISCAPHEGIDCPGGSSYVIRPGYWIAPRAAKASTLTCTDDSVDHVECFFRYIYACDAEDACDTDSRERSGQDADAVLAMRLCSDGYKNTTVLCSSCQGGYERVLRECTACADDGAGAWVQISLILVGIPLLLFAVLYISRLGHGDSSLLATLSALVESGENLKDLISTCVTCFRNLHKVALPVLRYSQVMAPNLQIFEDLLVGPGIRGLARWWGWTGMPIPAILSTRCLADSLGTSPGDFYWEFYFKLSWPLLIVTCCSGVMHGFDRRMAASHGEEQRSVWRARKRQLGALEVFLLIFVYPSVGVAAFELFHCNEISGGGELGDAQYWLNLDRTVECYDATWRVAMAFSIITMVYFVLGLPAGSFALLRHLKVRKQYTARIGEEVDTPGAGGASSVVDPAIAEVGSEGFLYLKDDGKTPQERLVVVEGVVRTLVPVRRDIEQDDGSLLPYHCCMLDDPEILARFGLLYTEFEEKYYFWFSIRLIFLFALSGCVVLVQINVSDQYALLYALSAAIVSAVLHASCSPLTDLRVDRLESCCANVLVVIMLVFNAQETVGVQQEFSDLLLIVNAIIAAYSAYTMYLLLLDTRDRDLEQVQAVGRGLRKTIVVAVQKTSDMLCKDPSTPHPADSAVDWTASRNEISRDSNYLVIGAGACGAVHPGHRYLTTSVSEHPGDMRASLAALSNTPHALNVCGSGTKVAMSPAPVASLAAVLICWPQAMAYRCCVGGDEGSDLIESF</sequence>
<protein>
    <recommendedName>
        <fullName evidence="5">Right handed beta helix domain-containing protein</fullName>
    </recommendedName>
</protein>
<dbReference type="SMART" id="SM00710">
    <property type="entry name" value="PbH1"/>
    <property type="match status" value="10"/>
</dbReference>
<feature type="transmembrane region" description="Helical" evidence="2">
    <location>
        <begin position="1462"/>
        <end position="1482"/>
    </location>
</feature>
<feature type="transmembrane region" description="Helical" evidence="2">
    <location>
        <begin position="1649"/>
        <end position="1672"/>
    </location>
</feature>
<feature type="region of interest" description="Disordered" evidence="1">
    <location>
        <begin position="80"/>
        <end position="120"/>
    </location>
</feature>
<feature type="transmembrane region" description="Helical" evidence="2">
    <location>
        <begin position="1738"/>
        <end position="1758"/>
    </location>
</feature>
<dbReference type="InterPro" id="IPR011050">
    <property type="entry name" value="Pectin_lyase_fold/virulence"/>
</dbReference>
<dbReference type="PANTHER" id="PTHR11319:SF35">
    <property type="entry name" value="OUTER MEMBRANE PROTEIN PMPC-RELATED"/>
    <property type="match status" value="1"/>
</dbReference>
<proteinExistence type="predicted"/>
<feature type="transmembrane region" description="Helical" evidence="2">
    <location>
        <begin position="1708"/>
        <end position="1726"/>
    </location>
</feature>
<dbReference type="InterPro" id="IPR012332">
    <property type="entry name" value="Autotransporter_pectin_lyase_C"/>
</dbReference>
<organism evidence="3 4">
    <name type="scientific">Cymbomonas tetramitiformis</name>
    <dbReference type="NCBI Taxonomy" id="36881"/>
    <lineage>
        <taxon>Eukaryota</taxon>
        <taxon>Viridiplantae</taxon>
        <taxon>Chlorophyta</taxon>
        <taxon>Pyramimonadophyceae</taxon>
        <taxon>Pyramimonadales</taxon>
        <taxon>Pyramimonadaceae</taxon>
        <taxon>Cymbomonas</taxon>
    </lineage>
</organism>
<evidence type="ECO:0008006" key="5">
    <source>
        <dbReference type="Google" id="ProtNLM"/>
    </source>
</evidence>
<dbReference type="InterPro" id="IPR006626">
    <property type="entry name" value="PbH1"/>
</dbReference>
<feature type="transmembrane region" description="Helical" evidence="2">
    <location>
        <begin position="1678"/>
        <end position="1696"/>
    </location>
</feature>
<reference evidence="3 4" key="1">
    <citation type="journal article" date="2015" name="Genome Biol. Evol.">
        <title>Comparative Genomics of a Bacterivorous Green Alga Reveals Evolutionary Causalities and Consequences of Phago-Mixotrophic Mode of Nutrition.</title>
        <authorList>
            <person name="Burns J.A."/>
            <person name="Paasch A."/>
            <person name="Narechania A."/>
            <person name="Kim E."/>
        </authorList>
    </citation>
    <scope>NUCLEOTIDE SEQUENCE [LARGE SCALE GENOMIC DNA]</scope>
    <source>
        <strain evidence="3 4">PLY_AMNH</strain>
    </source>
</reference>
<accession>A0AAE0GMP3</accession>
<gene>
    <name evidence="3" type="ORF">CYMTET_11153</name>
</gene>
<dbReference type="EMBL" id="LGRX02004078">
    <property type="protein sequence ID" value="KAK3281035.1"/>
    <property type="molecule type" value="Genomic_DNA"/>
</dbReference>
<comment type="caution">
    <text evidence="3">The sequence shown here is derived from an EMBL/GenBank/DDBJ whole genome shotgun (WGS) entry which is preliminary data.</text>
</comment>
<dbReference type="Proteomes" id="UP001190700">
    <property type="component" value="Unassembled WGS sequence"/>
</dbReference>
<feature type="transmembrane region" description="Helical" evidence="2">
    <location>
        <begin position="1518"/>
        <end position="1542"/>
    </location>
</feature>
<feature type="transmembrane region" description="Helical" evidence="2">
    <location>
        <begin position="1291"/>
        <end position="1312"/>
    </location>
</feature>
<evidence type="ECO:0000313" key="3">
    <source>
        <dbReference type="EMBL" id="KAK3281035.1"/>
    </source>
</evidence>
<keyword evidence="2" id="KW-0472">Membrane</keyword>
<keyword evidence="4" id="KW-1185">Reference proteome</keyword>
<dbReference type="SUPFAM" id="SSF51126">
    <property type="entry name" value="Pectin lyase-like"/>
    <property type="match status" value="3"/>
</dbReference>
<keyword evidence="2" id="KW-0812">Transmembrane</keyword>
<evidence type="ECO:0000313" key="4">
    <source>
        <dbReference type="Proteomes" id="UP001190700"/>
    </source>
</evidence>
<name>A0AAE0GMP3_9CHLO</name>
<evidence type="ECO:0000256" key="2">
    <source>
        <dbReference type="SAM" id="Phobius"/>
    </source>
</evidence>